<organism evidence="5 6">
    <name type="scientific">Gymnopus androsaceus JB14</name>
    <dbReference type="NCBI Taxonomy" id="1447944"/>
    <lineage>
        <taxon>Eukaryota</taxon>
        <taxon>Fungi</taxon>
        <taxon>Dikarya</taxon>
        <taxon>Basidiomycota</taxon>
        <taxon>Agaricomycotina</taxon>
        <taxon>Agaricomycetes</taxon>
        <taxon>Agaricomycetidae</taxon>
        <taxon>Agaricales</taxon>
        <taxon>Marasmiineae</taxon>
        <taxon>Omphalotaceae</taxon>
        <taxon>Gymnopus</taxon>
    </lineage>
</organism>
<dbReference type="PANTHER" id="PTHR10340:SF34">
    <property type="entry name" value="SPHINGOMYELIN PHOSPHODIESTERASE"/>
    <property type="match status" value="1"/>
</dbReference>
<name>A0A6A4IGF7_9AGAR</name>
<evidence type="ECO:0000313" key="6">
    <source>
        <dbReference type="Proteomes" id="UP000799118"/>
    </source>
</evidence>
<keyword evidence="6" id="KW-1185">Reference proteome</keyword>
<feature type="chain" id="PRO_5025337134" evidence="3">
    <location>
        <begin position="25"/>
        <end position="583"/>
    </location>
</feature>
<dbReference type="InterPro" id="IPR029052">
    <property type="entry name" value="Metallo-depent_PP-like"/>
</dbReference>
<evidence type="ECO:0000256" key="3">
    <source>
        <dbReference type="SAM" id="SignalP"/>
    </source>
</evidence>
<reference evidence="5" key="1">
    <citation type="journal article" date="2019" name="Environ. Microbiol.">
        <title>Fungal ecological strategies reflected in gene transcription - a case study of two litter decomposers.</title>
        <authorList>
            <person name="Barbi F."/>
            <person name="Kohler A."/>
            <person name="Barry K."/>
            <person name="Baskaran P."/>
            <person name="Daum C."/>
            <person name="Fauchery L."/>
            <person name="Ihrmark K."/>
            <person name="Kuo A."/>
            <person name="LaButti K."/>
            <person name="Lipzen A."/>
            <person name="Morin E."/>
            <person name="Grigoriev I.V."/>
            <person name="Henrissat B."/>
            <person name="Lindahl B."/>
            <person name="Martin F."/>
        </authorList>
    </citation>
    <scope>NUCLEOTIDE SEQUENCE</scope>
    <source>
        <strain evidence="5">JB14</strain>
    </source>
</reference>
<feature type="domain" description="Calcineurin-like phosphoesterase" evidence="4">
    <location>
        <begin position="127"/>
        <end position="382"/>
    </location>
</feature>
<keyword evidence="2" id="KW-0325">Glycoprotein</keyword>
<dbReference type="GO" id="GO:0005615">
    <property type="term" value="C:extracellular space"/>
    <property type="evidence" value="ECO:0007669"/>
    <property type="project" value="TreeGrafter"/>
</dbReference>
<evidence type="ECO:0000256" key="2">
    <source>
        <dbReference type="ARBA" id="ARBA00023180"/>
    </source>
</evidence>
<dbReference type="PANTHER" id="PTHR10340">
    <property type="entry name" value="SPHINGOMYELIN PHOSPHODIESTERASE"/>
    <property type="match status" value="1"/>
</dbReference>
<dbReference type="InterPro" id="IPR004843">
    <property type="entry name" value="Calcineurin-like_PHP"/>
</dbReference>
<keyword evidence="1" id="KW-0378">Hydrolase</keyword>
<dbReference type="OrthoDB" id="282973at2759"/>
<dbReference type="Pfam" id="PF00149">
    <property type="entry name" value="Metallophos"/>
    <property type="match status" value="1"/>
</dbReference>
<evidence type="ECO:0000259" key="4">
    <source>
        <dbReference type="Pfam" id="PF00149"/>
    </source>
</evidence>
<evidence type="ECO:0000256" key="1">
    <source>
        <dbReference type="ARBA" id="ARBA00022801"/>
    </source>
</evidence>
<dbReference type="GO" id="GO:0008081">
    <property type="term" value="F:phosphoric diester hydrolase activity"/>
    <property type="evidence" value="ECO:0007669"/>
    <property type="project" value="TreeGrafter"/>
</dbReference>
<evidence type="ECO:0000313" key="5">
    <source>
        <dbReference type="EMBL" id="KAE9407854.1"/>
    </source>
</evidence>
<sequence>MRLSPNGLLWSSAALSILSHSANAQNSSQIVLEALESIVDCASCLAAFTPLQAVAQTGNDAFSDALAFVCDAAQLDDPDVCSGPIIAHDLRSISSTGQTAERLLPLPPPSVSVAPPSPPATRKTPIQVVHISDVHIDRNYYNEIGQPVTEPAQPFGNLNCDSPVQLADSMLEAVNSFNPAFVIFTGDVQTGAKLSCSVSDTMLMQCEVNTDLKAFNAEMLSKVTAPIFPSIGNHDSNPVNSFPRNTTDPALNVQWVFDTQSAGWEQWIGSAASQQVDHISGSYAVAVTDMNLVILSVNTQYWYRQNLWLYDSDTFQPDPNGLFAFMVEQLQAAEDAGQLVWIIGHIPLGKQDTVEDPSNYFDQILQRYKDTIAGMFFGHSHKDQFEIAYSDYDNQIAANAVGVGLICPALTPTSGNPAFKVYDVDPDTFGIMDIHVIFANITDPTFQTNRAYLVCLLRRSRNYGTLVGLPADSELTPAFWHNLTEVFTTNDTAFQMFNTFISRGGDVTPCDATDNCQNTTICDMRAFRSPNNCVCIFYQSSMLRILNGFHPFRTPTRAHSNLGGEVRVLLPEDRNLQNARASE</sequence>
<proteinExistence type="predicted"/>
<dbReference type="EMBL" id="ML769393">
    <property type="protein sequence ID" value="KAE9407854.1"/>
    <property type="molecule type" value="Genomic_DNA"/>
</dbReference>
<dbReference type="SUPFAM" id="SSF56300">
    <property type="entry name" value="Metallo-dependent phosphatases"/>
    <property type="match status" value="1"/>
</dbReference>
<dbReference type="AlphaFoldDB" id="A0A6A4IGF7"/>
<protein>
    <submittedName>
        <fullName evidence="5">Metallo-dependent phosphatase</fullName>
    </submittedName>
</protein>
<dbReference type="InterPro" id="IPR041805">
    <property type="entry name" value="ASMase/PPN1_MPP"/>
</dbReference>
<accession>A0A6A4IGF7</accession>
<dbReference type="Proteomes" id="UP000799118">
    <property type="component" value="Unassembled WGS sequence"/>
</dbReference>
<dbReference type="CDD" id="cd00842">
    <property type="entry name" value="MPP_ASMase"/>
    <property type="match status" value="1"/>
</dbReference>
<feature type="signal peptide" evidence="3">
    <location>
        <begin position="1"/>
        <end position="24"/>
    </location>
</feature>
<keyword evidence="3" id="KW-0732">Signal</keyword>
<gene>
    <name evidence="5" type="ORF">BT96DRAFT_1013767</name>
</gene>
<dbReference type="Gene3D" id="3.60.21.10">
    <property type="match status" value="1"/>
</dbReference>